<dbReference type="AlphaFoldDB" id="A0A251S4E7"/>
<dbReference type="PANTHER" id="PTHR31087:SF58">
    <property type="entry name" value="OS07G0230700 PROTEIN"/>
    <property type="match status" value="1"/>
</dbReference>
<dbReference type="SUPFAM" id="SSF54518">
    <property type="entry name" value="Tubby C-terminal domain-like"/>
    <property type="match status" value="1"/>
</dbReference>
<reference evidence="3" key="1">
    <citation type="journal article" date="2017" name="Nature">
        <title>The sunflower genome provides insights into oil metabolism, flowering and Asterid evolution.</title>
        <authorList>
            <person name="Badouin H."/>
            <person name="Gouzy J."/>
            <person name="Grassa C.J."/>
            <person name="Murat F."/>
            <person name="Staton S.E."/>
            <person name="Cottret L."/>
            <person name="Lelandais-Briere C."/>
            <person name="Owens G.L."/>
            <person name="Carrere S."/>
            <person name="Mayjonade B."/>
            <person name="Legrand L."/>
            <person name="Gill N."/>
            <person name="Kane N.C."/>
            <person name="Bowers J.E."/>
            <person name="Hubner S."/>
            <person name="Bellec A."/>
            <person name="Berard A."/>
            <person name="Berges H."/>
            <person name="Blanchet N."/>
            <person name="Boniface M.C."/>
            <person name="Brunel D."/>
            <person name="Catrice O."/>
            <person name="Chaidir N."/>
            <person name="Claudel C."/>
            <person name="Donnadieu C."/>
            <person name="Faraut T."/>
            <person name="Fievet G."/>
            <person name="Helmstetter N."/>
            <person name="King M."/>
            <person name="Knapp S.J."/>
            <person name="Lai Z."/>
            <person name="Le Paslier M.C."/>
            <person name="Lippi Y."/>
            <person name="Lorenzon L."/>
            <person name="Mandel J.R."/>
            <person name="Marage G."/>
            <person name="Marchand G."/>
            <person name="Marquand E."/>
            <person name="Bret-Mestries E."/>
            <person name="Morien E."/>
            <person name="Nambeesan S."/>
            <person name="Nguyen T."/>
            <person name="Pegot-Espagnet P."/>
            <person name="Pouilly N."/>
            <person name="Raftis F."/>
            <person name="Sallet E."/>
            <person name="Schiex T."/>
            <person name="Thomas J."/>
            <person name="Vandecasteele C."/>
            <person name="Vares D."/>
            <person name="Vear F."/>
            <person name="Vautrin S."/>
            <person name="Crespi M."/>
            <person name="Mangin B."/>
            <person name="Burke J.M."/>
            <person name="Salse J."/>
            <person name="Munos S."/>
            <person name="Vincourt P."/>
            <person name="Rieseberg L.H."/>
            <person name="Langlade N.B."/>
        </authorList>
    </citation>
    <scope>NUCLEOTIDE SEQUENCE [LARGE SCALE GENOMIC DNA]</scope>
    <source>
        <strain evidence="3">cv. SF193</strain>
    </source>
</reference>
<name>A0A251S4E7_HELAN</name>
<proteinExistence type="inferred from homology"/>
<evidence type="ECO:0000313" key="3">
    <source>
        <dbReference type="Proteomes" id="UP000215914"/>
    </source>
</evidence>
<dbReference type="InterPro" id="IPR025659">
    <property type="entry name" value="Tubby-like_C"/>
</dbReference>
<dbReference type="EMBL" id="CM007904">
    <property type="protein sequence ID" value="OTF93633.1"/>
    <property type="molecule type" value="Genomic_DNA"/>
</dbReference>
<sequence>MINNLFSISYNFTVTDVAGKVVFKCEYLTFGRRVLLNAARKPILLFQKKLLSFQHRWTVFKGNSLNSKDIIFITKGSPMIYPESLDVIMGNDENKIFCHFKVKGDLFGESCTIYARDGNIIAQVALVLDLLNLT</sequence>
<dbReference type="InterPro" id="IPR038595">
    <property type="entry name" value="LOR_sf"/>
</dbReference>
<dbReference type="Gene3D" id="2.40.160.200">
    <property type="entry name" value="LURP1-related"/>
    <property type="match status" value="1"/>
</dbReference>
<dbReference type="InterPro" id="IPR007612">
    <property type="entry name" value="LOR"/>
</dbReference>
<dbReference type="OMA" id="GESCTIY"/>
<comment type="similarity">
    <text evidence="1">Belongs to the LOR family.</text>
</comment>
<dbReference type="InParanoid" id="A0A251S4E7"/>
<organism evidence="2 3">
    <name type="scientific">Helianthus annuus</name>
    <name type="common">Common sunflower</name>
    <dbReference type="NCBI Taxonomy" id="4232"/>
    <lineage>
        <taxon>Eukaryota</taxon>
        <taxon>Viridiplantae</taxon>
        <taxon>Streptophyta</taxon>
        <taxon>Embryophyta</taxon>
        <taxon>Tracheophyta</taxon>
        <taxon>Spermatophyta</taxon>
        <taxon>Magnoliopsida</taxon>
        <taxon>eudicotyledons</taxon>
        <taxon>Gunneridae</taxon>
        <taxon>Pentapetalae</taxon>
        <taxon>asterids</taxon>
        <taxon>campanulids</taxon>
        <taxon>Asterales</taxon>
        <taxon>Asteraceae</taxon>
        <taxon>Asteroideae</taxon>
        <taxon>Heliantheae alliance</taxon>
        <taxon>Heliantheae</taxon>
        <taxon>Helianthus</taxon>
    </lineage>
</organism>
<protein>
    <submittedName>
        <fullName evidence="2">Putative tubby C-terminal-like domain-containing protein</fullName>
    </submittedName>
</protein>
<keyword evidence="3" id="KW-1185">Reference proteome</keyword>
<evidence type="ECO:0000313" key="2">
    <source>
        <dbReference type="EMBL" id="OTF93633.1"/>
    </source>
</evidence>
<dbReference type="Proteomes" id="UP000215914">
    <property type="component" value="Chromosome 15"/>
</dbReference>
<dbReference type="Pfam" id="PF04525">
    <property type="entry name" value="LOR"/>
    <property type="match status" value="1"/>
</dbReference>
<gene>
    <name evidence="2" type="ORF">HannXRQ_Chr15g0463461</name>
</gene>
<dbReference type="PANTHER" id="PTHR31087">
    <property type="match status" value="1"/>
</dbReference>
<evidence type="ECO:0000256" key="1">
    <source>
        <dbReference type="ARBA" id="ARBA00005437"/>
    </source>
</evidence>
<accession>A0A251S4E7</accession>
<dbReference type="STRING" id="4232.A0A251S4E7"/>